<evidence type="ECO:0000313" key="1">
    <source>
        <dbReference type="EMBL" id="NMA44498.1"/>
    </source>
</evidence>
<sequence length="138" mass="16000">MKVSLIAWKENSFDLFAPLSVCLSKRISGLELEERFVPFLEDFPIVAQECSKDSDFIFVFALVDDEVDIRLVKEKLIDVELKNGVRIFKAIEKDTISGFDEEEFLESKNELVEYYCDIIVSILFNERAFVPEEKDFGL</sequence>
<dbReference type="EMBL" id="JAAZKV010000012">
    <property type="protein sequence ID" value="NMA44498.1"/>
    <property type="molecule type" value="Genomic_DNA"/>
</dbReference>
<accession>A0A7K4BZ47</accession>
<evidence type="ECO:0000313" key="2">
    <source>
        <dbReference type="Proteomes" id="UP000526302"/>
    </source>
</evidence>
<gene>
    <name evidence="1" type="ORF">GX950_01650</name>
</gene>
<dbReference type="Proteomes" id="UP000526302">
    <property type="component" value="Unassembled WGS sequence"/>
</dbReference>
<name>A0A7K4BZ47_9ARCH</name>
<proteinExistence type="predicted"/>
<comment type="caution">
    <text evidence="1">The sequence shown here is derived from an EMBL/GenBank/DDBJ whole genome shotgun (WGS) entry which is preliminary data.</text>
</comment>
<organism evidence="1 2">
    <name type="scientific">Candidatus Iainarchaeum sp</name>
    <dbReference type="NCBI Taxonomy" id="3101447"/>
    <lineage>
        <taxon>Archaea</taxon>
        <taxon>Candidatus Iainarchaeota</taxon>
        <taxon>Candidatus Iainarchaeia</taxon>
        <taxon>Candidatus Iainarchaeales</taxon>
        <taxon>Candidatus Iainarchaeaceae</taxon>
        <taxon>Candidatus Iainarchaeum</taxon>
    </lineage>
</organism>
<reference evidence="1 2" key="1">
    <citation type="journal article" date="2020" name="Biotechnol. Biofuels">
        <title>New insights from the biogas microbiome by comprehensive genome-resolved metagenomics of nearly 1600 species originating from multiple anaerobic digesters.</title>
        <authorList>
            <person name="Campanaro S."/>
            <person name="Treu L."/>
            <person name="Rodriguez-R L.M."/>
            <person name="Kovalovszki A."/>
            <person name="Ziels R.M."/>
            <person name="Maus I."/>
            <person name="Zhu X."/>
            <person name="Kougias P.G."/>
            <person name="Basile A."/>
            <person name="Luo G."/>
            <person name="Schluter A."/>
            <person name="Konstantinidis K.T."/>
            <person name="Angelidaki I."/>
        </authorList>
    </citation>
    <scope>NUCLEOTIDE SEQUENCE [LARGE SCALE GENOMIC DNA]</scope>
    <source>
        <strain evidence="1">AS22ysBPME_79</strain>
    </source>
</reference>
<dbReference type="AlphaFoldDB" id="A0A7K4BZ47"/>
<protein>
    <submittedName>
        <fullName evidence="1">Uncharacterized protein</fullName>
    </submittedName>
</protein>